<sequence length="449" mass="51767">MTALDKYVSEKYDGKQDWFVEEVNQLNNQQRILDVQQKKEYLNGNHKILQKQSYKYNGKEFEPKKIVLQYAKTLLNFQKSYLLQNPITLTGDESVVKRYQKVNRKGKYDRFNQKILDKVLKYGRVAEYVYLDRGVIKSKLIHTDEFVPVYNEHNELIAVIEGFVHDGISHYIVYDDEVVRRYNDKGGEIRLIEQNANLSGLPIIYHNENELNEVDGRSELDDWISILDNLESLLSKYAEATEKFLDPIFLNIGQQLKGESLPADLVGKGINLDDGSDAKYLQAKLDSKSFESLHKVLLQSLLDISQTPAVSMNKTDISNLSEVSIKLLFQLANIKASMNEQFMREGIEERHDKVKSLLALQGVKVNDDKYDTLDMVFQYAMPQNDSEIIEQLEKLRDMGAISLESLLGRSPMTNDVQEEMKRLHNEVVDNSVDNSNNDGDVNDNNYQIY</sequence>
<comment type="caution">
    <text evidence="2">The sequence shown here is derived from an EMBL/GenBank/DDBJ whole genome shotgun (WGS) entry which is preliminary data.</text>
</comment>
<organism evidence="2 3">
    <name type="scientific">Piscibacillus salipiscarius</name>
    <dbReference type="NCBI Taxonomy" id="299480"/>
    <lineage>
        <taxon>Bacteria</taxon>
        <taxon>Bacillati</taxon>
        <taxon>Bacillota</taxon>
        <taxon>Bacilli</taxon>
        <taxon>Bacillales</taxon>
        <taxon>Bacillaceae</taxon>
        <taxon>Piscibacillus</taxon>
    </lineage>
</organism>
<dbReference type="Pfam" id="PF05133">
    <property type="entry name" value="SPP1_portal"/>
    <property type="match status" value="1"/>
</dbReference>
<evidence type="ECO:0000313" key="3">
    <source>
        <dbReference type="Proteomes" id="UP001597452"/>
    </source>
</evidence>
<proteinExistence type="predicted"/>
<dbReference type="Proteomes" id="UP001597452">
    <property type="component" value="Unassembled WGS sequence"/>
</dbReference>
<dbReference type="RefSeq" id="WP_377328111.1">
    <property type="nucleotide sequence ID" value="NZ_JBHUMZ010000016.1"/>
</dbReference>
<evidence type="ECO:0000256" key="1">
    <source>
        <dbReference type="SAM" id="MobiDB-lite"/>
    </source>
</evidence>
<feature type="region of interest" description="Disordered" evidence="1">
    <location>
        <begin position="429"/>
        <end position="449"/>
    </location>
</feature>
<gene>
    <name evidence="2" type="ORF">ACFSW4_06120</name>
</gene>
<name>A0ABW5Q9K3_9BACI</name>
<accession>A0ABW5Q9K3</accession>
<protein>
    <submittedName>
        <fullName evidence="2">Phage portal protein</fullName>
    </submittedName>
</protein>
<keyword evidence="3" id="KW-1185">Reference proteome</keyword>
<reference evidence="3" key="1">
    <citation type="journal article" date="2019" name="Int. J. Syst. Evol. Microbiol.">
        <title>The Global Catalogue of Microorganisms (GCM) 10K type strain sequencing project: providing services to taxonomists for standard genome sequencing and annotation.</title>
        <authorList>
            <consortium name="The Broad Institute Genomics Platform"/>
            <consortium name="The Broad Institute Genome Sequencing Center for Infectious Disease"/>
            <person name="Wu L."/>
            <person name="Ma J."/>
        </authorList>
    </citation>
    <scope>NUCLEOTIDE SEQUENCE [LARGE SCALE GENOMIC DNA]</scope>
    <source>
        <strain evidence="3">TISTR 1571</strain>
    </source>
</reference>
<evidence type="ECO:0000313" key="2">
    <source>
        <dbReference type="EMBL" id="MFD2638433.1"/>
    </source>
</evidence>
<dbReference type="InterPro" id="IPR021145">
    <property type="entry name" value="Portal_protein_SPP1_Gp6-like"/>
</dbReference>
<dbReference type="EMBL" id="JBHUMZ010000016">
    <property type="protein sequence ID" value="MFD2638433.1"/>
    <property type="molecule type" value="Genomic_DNA"/>
</dbReference>